<proteinExistence type="inferred from homology"/>
<organism evidence="8 9">
    <name type="scientific">Candidatus Sungbacteria bacterium RIFCSPLOWO2_01_FULL_60_25</name>
    <dbReference type="NCBI Taxonomy" id="1802281"/>
    <lineage>
        <taxon>Bacteria</taxon>
        <taxon>Candidatus Sungiibacteriota</taxon>
    </lineage>
</organism>
<evidence type="ECO:0000256" key="2">
    <source>
        <dbReference type="ARBA" id="ARBA00022649"/>
    </source>
</evidence>
<dbReference type="STRING" id="1802281.A3A44_00090"/>
<dbReference type="InterPro" id="IPR038570">
    <property type="entry name" value="HicA_sf"/>
</dbReference>
<evidence type="ECO:0000256" key="3">
    <source>
        <dbReference type="ARBA" id="ARBA00022722"/>
    </source>
</evidence>
<evidence type="ECO:0000256" key="1">
    <source>
        <dbReference type="ARBA" id="ARBA00006620"/>
    </source>
</evidence>
<sequence length="70" mass="8014">MKPAEMLRVLLKAGFVIIRTRGSHILLRHPVTKRATTVLMHSGDLYRRTIANTLKQAGLPVKEFLRLLKH</sequence>
<evidence type="ECO:0000256" key="6">
    <source>
        <dbReference type="ARBA" id="ARBA00022884"/>
    </source>
</evidence>
<evidence type="ECO:0000256" key="5">
    <source>
        <dbReference type="ARBA" id="ARBA00022801"/>
    </source>
</evidence>
<keyword evidence="2" id="KW-1277">Toxin-antitoxin system</keyword>
<protein>
    <recommendedName>
        <fullName evidence="10">Addiction module toxin, HicA family</fullName>
    </recommendedName>
</protein>
<keyword evidence="4" id="KW-0255">Endonuclease</keyword>
<dbReference type="GO" id="GO:0003729">
    <property type="term" value="F:mRNA binding"/>
    <property type="evidence" value="ECO:0007669"/>
    <property type="project" value="InterPro"/>
</dbReference>
<dbReference type="Proteomes" id="UP000178977">
    <property type="component" value="Unassembled WGS sequence"/>
</dbReference>
<comment type="similarity">
    <text evidence="1">Belongs to the HicA mRNA interferase family.</text>
</comment>
<reference evidence="8 9" key="1">
    <citation type="journal article" date="2016" name="Nat. Commun.">
        <title>Thousands of microbial genomes shed light on interconnected biogeochemical processes in an aquifer system.</title>
        <authorList>
            <person name="Anantharaman K."/>
            <person name="Brown C.T."/>
            <person name="Hug L.A."/>
            <person name="Sharon I."/>
            <person name="Castelle C.J."/>
            <person name="Probst A.J."/>
            <person name="Thomas B.C."/>
            <person name="Singh A."/>
            <person name="Wilkins M.J."/>
            <person name="Karaoz U."/>
            <person name="Brodie E.L."/>
            <person name="Williams K.H."/>
            <person name="Hubbard S.S."/>
            <person name="Banfield J.F."/>
        </authorList>
    </citation>
    <scope>NUCLEOTIDE SEQUENCE [LARGE SCALE GENOMIC DNA]</scope>
</reference>
<dbReference type="Gene3D" id="3.30.920.30">
    <property type="entry name" value="Hypothetical protein"/>
    <property type="match status" value="1"/>
</dbReference>
<dbReference type="EMBL" id="MHQT01000033">
    <property type="protein sequence ID" value="OHA08952.1"/>
    <property type="molecule type" value="Genomic_DNA"/>
</dbReference>
<name>A0A1G2LDS3_9BACT</name>
<accession>A0A1G2LDS3</accession>
<dbReference type="AlphaFoldDB" id="A0A1G2LDS3"/>
<dbReference type="InterPro" id="IPR012933">
    <property type="entry name" value="HicA_mRNA_interferase"/>
</dbReference>
<dbReference type="SUPFAM" id="SSF54786">
    <property type="entry name" value="YcfA/nrd intein domain"/>
    <property type="match status" value="1"/>
</dbReference>
<keyword evidence="7" id="KW-0346">Stress response</keyword>
<evidence type="ECO:0000256" key="7">
    <source>
        <dbReference type="ARBA" id="ARBA00023016"/>
    </source>
</evidence>
<evidence type="ECO:0008006" key="10">
    <source>
        <dbReference type="Google" id="ProtNLM"/>
    </source>
</evidence>
<evidence type="ECO:0000313" key="8">
    <source>
        <dbReference type="EMBL" id="OHA08952.1"/>
    </source>
</evidence>
<evidence type="ECO:0000313" key="9">
    <source>
        <dbReference type="Proteomes" id="UP000178977"/>
    </source>
</evidence>
<evidence type="ECO:0000256" key="4">
    <source>
        <dbReference type="ARBA" id="ARBA00022759"/>
    </source>
</evidence>
<keyword evidence="3" id="KW-0540">Nuclease</keyword>
<dbReference type="GO" id="GO:0016787">
    <property type="term" value="F:hydrolase activity"/>
    <property type="evidence" value="ECO:0007669"/>
    <property type="project" value="UniProtKB-KW"/>
</dbReference>
<keyword evidence="6" id="KW-0694">RNA-binding</keyword>
<dbReference type="Pfam" id="PF07927">
    <property type="entry name" value="HicA_toxin"/>
    <property type="match status" value="1"/>
</dbReference>
<gene>
    <name evidence="8" type="ORF">A3A44_00090</name>
</gene>
<keyword evidence="5" id="KW-0378">Hydrolase</keyword>
<dbReference type="GO" id="GO:0004519">
    <property type="term" value="F:endonuclease activity"/>
    <property type="evidence" value="ECO:0007669"/>
    <property type="project" value="UniProtKB-KW"/>
</dbReference>
<comment type="caution">
    <text evidence="8">The sequence shown here is derived from an EMBL/GenBank/DDBJ whole genome shotgun (WGS) entry which is preliminary data.</text>
</comment>